<proteinExistence type="predicted"/>
<dbReference type="AlphaFoldDB" id="A0A7R9HBC1"/>
<organism evidence="1">
    <name type="scientific">Timema poppense</name>
    <name type="common">Walking stick</name>
    <dbReference type="NCBI Taxonomy" id="170557"/>
    <lineage>
        <taxon>Eukaryota</taxon>
        <taxon>Metazoa</taxon>
        <taxon>Ecdysozoa</taxon>
        <taxon>Arthropoda</taxon>
        <taxon>Hexapoda</taxon>
        <taxon>Insecta</taxon>
        <taxon>Pterygota</taxon>
        <taxon>Neoptera</taxon>
        <taxon>Polyneoptera</taxon>
        <taxon>Phasmatodea</taxon>
        <taxon>Timematodea</taxon>
        <taxon>Timematoidea</taxon>
        <taxon>Timematidae</taxon>
        <taxon>Timema</taxon>
    </lineage>
</organism>
<evidence type="ECO:0000313" key="1">
    <source>
        <dbReference type="EMBL" id="CAD7413050.1"/>
    </source>
</evidence>
<gene>
    <name evidence="1" type="ORF">TPSB3V08_LOCUS8781</name>
</gene>
<name>A0A7R9HBC1_TIMPO</name>
<protein>
    <submittedName>
        <fullName evidence="1">Uncharacterized protein</fullName>
    </submittedName>
</protein>
<sequence length="99" mass="11493">MKSPWDGFLPIKEQIKDESDTSNSFDEIVKDEIMLYDSSFGIMDSKLDHFTPVDKSEYYILILVQLDVALVAEGMCLCGKPCRTAKWRQMRSESWFCKL</sequence>
<dbReference type="EMBL" id="OD006511">
    <property type="protein sequence ID" value="CAD7413050.1"/>
    <property type="molecule type" value="Genomic_DNA"/>
</dbReference>
<reference evidence="1" key="1">
    <citation type="submission" date="2020-11" db="EMBL/GenBank/DDBJ databases">
        <authorList>
            <person name="Tran Van P."/>
        </authorList>
    </citation>
    <scope>NUCLEOTIDE SEQUENCE</scope>
</reference>
<accession>A0A7R9HBC1</accession>